<dbReference type="PROSITE" id="PS51736">
    <property type="entry name" value="RECOMBINASES_3"/>
    <property type="match status" value="1"/>
</dbReference>
<evidence type="ECO:0000313" key="3">
    <source>
        <dbReference type="EMBL" id="MFC5753645.1"/>
    </source>
</evidence>
<dbReference type="RefSeq" id="WP_378290879.1">
    <property type="nucleotide sequence ID" value="NZ_JBHSON010000118.1"/>
</dbReference>
<dbReference type="Pfam" id="PF00239">
    <property type="entry name" value="Resolvase"/>
    <property type="match status" value="1"/>
</dbReference>
<feature type="domain" description="Resolvase/invertase-type recombinase catalytic" evidence="2">
    <location>
        <begin position="49"/>
        <end position="169"/>
    </location>
</feature>
<gene>
    <name evidence="3" type="ORF">ACFPZN_49195</name>
</gene>
<protein>
    <submittedName>
        <fullName evidence="3">Recombinase family protein</fullName>
    </submittedName>
</protein>
<dbReference type="Proteomes" id="UP001596074">
    <property type="component" value="Unassembled WGS sequence"/>
</dbReference>
<evidence type="ECO:0000313" key="4">
    <source>
        <dbReference type="Proteomes" id="UP001596074"/>
    </source>
</evidence>
<evidence type="ECO:0000259" key="2">
    <source>
        <dbReference type="PROSITE" id="PS51736"/>
    </source>
</evidence>
<dbReference type="PANTHER" id="PTHR30461">
    <property type="entry name" value="DNA-INVERTASE FROM LAMBDOID PROPHAGE"/>
    <property type="match status" value="1"/>
</dbReference>
<keyword evidence="4" id="KW-1185">Reference proteome</keyword>
<reference evidence="4" key="1">
    <citation type="journal article" date="2019" name="Int. J. Syst. Evol. Microbiol.">
        <title>The Global Catalogue of Microorganisms (GCM) 10K type strain sequencing project: providing services to taxonomists for standard genome sequencing and annotation.</title>
        <authorList>
            <consortium name="The Broad Institute Genomics Platform"/>
            <consortium name="The Broad Institute Genome Sequencing Center for Infectious Disease"/>
            <person name="Wu L."/>
            <person name="Ma J."/>
        </authorList>
    </citation>
    <scope>NUCLEOTIDE SEQUENCE [LARGE SCALE GENOMIC DNA]</scope>
    <source>
        <strain evidence="4">KCTC 42087</strain>
    </source>
</reference>
<dbReference type="SMART" id="SM00857">
    <property type="entry name" value="Resolvase"/>
    <property type="match status" value="1"/>
</dbReference>
<name>A0ABW1AGK7_9ACTN</name>
<sequence length="169" mass="19159">MHLGFRPSSLRWGQRTGWAAQAFEEAWVDFVHRATPRQLQALGFPPGTARFGYARCSTDEQDVVVQTEQLLALGDPVDRIYIDRGFSGTTRRNRGGLDQALAAVWPDSVFTVTKFDRFARNMAEANQILTDLSDREVLFGLGGSVHDWNDPFGRLSCRPWRWSPSSRRT</sequence>
<organism evidence="3 4">
    <name type="scientific">Actinomadura rugatobispora</name>
    <dbReference type="NCBI Taxonomy" id="1994"/>
    <lineage>
        <taxon>Bacteria</taxon>
        <taxon>Bacillati</taxon>
        <taxon>Actinomycetota</taxon>
        <taxon>Actinomycetes</taxon>
        <taxon>Streptosporangiales</taxon>
        <taxon>Thermomonosporaceae</taxon>
        <taxon>Actinomadura</taxon>
    </lineage>
</organism>
<dbReference type="InterPro" id="IPR006119">
    <property type="entry name" value="Resolv_N"/>
</dbReference>
<proteinExistence type="inferred from homology"/>
<dbReference type="EMBL" id="JBHSON010000118">
    <property type="protein sequence ID" value="MFC5753645.1"/>
    <property type="molecule type" value="Genomic_DNA"/>
</dbReference>
<dbReference type="InterPro" id="IPR036162">
    <property type="entry name" value="Resolvase-like_N_sf"/>
</dbReference>
<dbReference type="SUPFAM" id="SSF53041">
    <property type="entry name" value="Resolvase-like"/>
    <property type="match status" value="1"/>
</dbReference>
<comment type="similarity">
    <text evidence="1">Belongs to the site-specific recombinase resolvase family.</text>
</comment>
<accession>A0ABW1AGK7</accession>
<dbReference type="Gene3D" id="3.40.50.1390">
    <property type="entry name" value="Resolvase, N-terminal catalytic domain"/>
    <property type="match status" value="1"/>
</dbReference>
<dbReference type="InterPro" id="IPR050639">
    <property type="entry name" value="SSR_resolvase"/>
</dbReference>
<dbReference type="CDD" id="cd03768">
    <property type="entry name" value="SR_ResInv"/>
    <property type="match status" value="1"/>
</dbReference>
<dbReference type="PANTHER" id="PTHR30461:SF26">
    <property type="entry name" value="RESOLVASE HOMOLOG YNEB"/>
    <property type="match status" value="1"/>
</dbReference>
<comment type="caution">
    <text evidence="3">The sequence shown here is derived from an EMBL/GenBank/DDBJ whole genome shotgun (WGS) entry which is preliminary data.</text>
</comment>
<evidence type="ECO:0000256" key="1">
    <source>
        <dbReference type="ARBA" id="ARBA00009913"/>
    </source>
</evidence>